<dbReference type="STRING" id="29170.A0A368G888"/>
<sequence length="397" mass="46218">MCVEWFICLRYSLKHLLVFGFSVTFTVVMFGFYAHPYRIPAVRSFTKTSSDNVIELNSLAENNNEVTKDNLVEYVEKIAMNRTKLIPHDIDMSCEGLRRRILPPEKLRPLKPFGVAFARVVYESYEFIEDELRSSYHPQNFFCYSVDSKADDEFNRRIETLQKCFPNVLVTKARFNVNGNGHFMNHAYYECFKLLVAKQGWGYLILMQNYDIMIKSVYETVVILEKLGGANDVHIRQCEEHRWNHRAKWDARSLKLFRDENVTDPEKLNATLTIARGAAHASLSRAAVDWMVNTVDLTKLINQLNMDTHGVDEILLATLQVTEALDMPGRFTSECMKKGNMTGFITRLDVWDHEQSKLCFSKKFRHRVCIFGIEDFHWLSQQKMLMANKVNVRYASD</sequence>
<comment type="caution">
    <text evidence="7">The sequence shown here is derived from an EMBL/GenBank/DDBJ whole genome shotgun (WGS) entry which is preliminary data.</text>
</comment>
<dbReference type="Proteomes" id="UP000252519">
    <property type="component" value="Unassembled WGS sequence"/>
</dbReference>
<evidence type="ECO:0000256" key="6">
    <source>
        <dbReference type="SAM" id="Phobius"/>
    </source>
</evidence>
<organism evidence="7 8">
    <name type="scientific">Ancylostoma caninum</name>
    <name type="common">Dog hookworm</name>
    <dbReference type="NCBI Taxonomy" id="29170"/>
    <lineage>
        <taxon>Eukaryota</taxon>
        <taxon>Metazoa</taxon>
        <taxon>Ecdysozoa</taxon>
        <taxon>Nematoda</taxon>
        <taxon>Chromadorea</taxon>
        <taxon>Rhabditida</taxon>
        <taxon>Rhabditina</taxon>
        <taxon>Rhabditomorpha</taxon>
        <taxon>Strongyloidea</taxon>
        <taxon>Ancylostomatidae</taxon>
        <taxon>Ancylostomatinae</taxon>
        <taxon>Ancylostoma</taxon>
    </lineage>
</organism>
<evidence type="ECO:0000256" key="4">
    <source>
        <dbReference type="ARBA" id="ARBA00023136"/>
    </source>
</evidence>
<proteinExistence type="predicted"/>
<protein>
    <submittedName>
        <fullName evidence="7">Core-2/I-Branching enzyme</fullName>
    </submittedName>
</protein>
<dbReference type="InterPro" id="IPR003406">
    <property type="entry name" value="Glyco_trans_14"/>
</dbReference>
<dbReference type="Pfam" id="PF02485">
    <property type="entry name" value="Branch"/>
    <property type="match status" value="1"/>
</dbReference>
<evidence type="ECO:0000256" key="3">
    <source>
        <dbReference type="ARBA" id="ARBA00022679"/>
    </source>
</evidence>
<evidence type="ECO:0000256" key="5">
    <source>
        <dbReference type="ARBA" id="ARBA00023180"/>
    </source>
</evidence>
<dbReference type="GO" id="GO:0016020">
    <property type="term" value="C:membrane"/>
    <property type="evidence" value="ECO:0007669"/>
    <property type="project" value="UniProtKB-SubCell"/>
</dbReference>
<comment type="subcellular location">
    <subcellularLocation>
        <location evidence="1">Membrane</location>
        <topology evidence="1">Single-pass type II membrane protein</topology>
    </subcellularLocation>
</comment>
<evidence type="ECO:0000313" key="7">
    <source>
        <dbReference type="EMBL" id="RCN40633.1"/>
    </source>
</evidence>
<dbReference type="PANTHER" id="PTHR46671">
    <property type="entry name" value="PROTEIN CBG11221"/>
    <property type="match status" value="1"/>
</dbReference>
<evidence type="ECO:0000313" key="8">
    <source>
        <dbReference type="Proteomes" id="UP000252519"/>
    </source>
</evidence>
<evidence type="ECO:0000256" key="2">
    <source>
        <dbReference type="ARBA" id="ARBA00022676"/>
    </source>
</evidence>
<keyword evidence="6" id="KW-0812">Transmembrane</keyword>
<evidence type="ECO:0000256" key="1">
    <source>
        <dbReference type="ARBA" id="ARBA00004606"/>
    </source>
</evidence>
<dbReference type="PANTHER" id="PTHR46671:SF7">
    <property type="entry name" value="CORE-2_I-BRANCHING ENZYME"/>
    <property type="match status" value="1"/>
</dbReference>
<keyword evidence="3" id="KW-0808">Transferase</keyword>
<dbReference type="OrthoDB" id="2019572at2759"/>
<keyword evidence="8" id="KW-1185">Reference proteome</keyword>
<accession>A0A368G888</accession>
<reference evidence="7 8" key="1">
    <citation type="submission" date="2014-10" db="EMBL/GenBank/DDBJ databases">
        <title>Draft genome of the hookworm Ancylostoma caninum.</title>
        <authorList>
            <person name="Mitreva M."/>
        </authorList>
    </citation>
    <scope>NUCLEOTIDE SEQUENCE [LARGE SCALE GENOMIC DNA]</scope>
    <source>
        <strain evidence="7 8">Baltimore</strain>
    </source>
</reference>
<keyword evidence="5" id="KW-0325">Glycoprotein</keyword>
<dbReference type="EMBL" id="JOJR01000276">
    <property type="protein sequence ID" value="RCN40633.1"/>
    <property type="molecule type" value="Genomic_DNA"/>
</dbReference>
<keyword evidence="2" id="KW-0328">Glycosyltransferase</keyword>
<name>A0A368G888_ANCCA</name>
<keyword evidence="4 6" id="KW-0472">Membrane</keyword>
<dbReference type="GO" id="GO:0016757">
    <property type="term" value="F:glycosyltransferase activity"/>
    <property type="evidence" value="ECO:0007669"/>
    <property type="project" value="UniProtKB-KW"/>
</dbReference>
<gene>
    <name evidence="7" type="ORF">ANCCAN_13452</name>
</gene>
<feature type="transmembrane region" description="Helical" evidence="6">
    <location>
        <begin position="16"/>
        <end position="34"/>
    </location>
</feature>
<keyword evidence="6" id="KW-1133">Transmembrane helix</keyword>
<dbReference type="AlphaFoldDB" id="A0A368G888"/>